<evidence type="ECO:0000313" key="2">
    <source>
        <dbReference type="Proteomes" id="UP000245119"/>
    </source>
</evidence>
<dbReference type="Proteomes" id="UP000245119">
    <property type="component" value="Linkage Group LG5"/>
</dbReference>
<reference evidence="1 2" key="1">
    <citation type="submission" date="2018-04" db="EMBL/GenBank/DDBJ databases">
        <title>The genome of golden apple snail Pomacea canaliculata provides insight into stress tolerance and invasive adaptation.</title>
        <authorList>
            <person name="Liu C."/>
            <person name="Liu B."/>
            <person name="Ren Y."/>
            <person name="Zhang Y."/>
            <person name="Wang H."/>
            <person name="Li S."/>
            <person name="Jiang F."/>
            <person name="Yin L."/>
            <person name="Zhang G."/>
            <person name="Qian W."/>
            <person name="Fan W."/>
        </authorList>
    </citation>
    <scope>NUCLEOTIDE SEQUENCE [LARGE SCALE GENOMIC DNA]</scope>
    <source>
        <strain evidence="1">SZHN2017</strain>
        <tissue evidence="1">Muscle</tissue>
    </source>
</reference>
<organism evidence="1 2">
    <name type="scientific">Pomacea canaliculata</name>
    <name type="common">Golden apple snail</name>
    <dbReference type="NCBI Taxonomy" id="400727"/>
    <lineage>
        <taxon>Eukaryota</taxon>
        <taxon>Metazoa</taxon>
        <taxon>Spiralia</taxon>
        <taxon>Lophotrochozoa</taxon>
        <taxon>Mollusca</taxon>
        <taxon>Gastropoda</taxon>
        <taxon>Caenogastropoda</taxon>
        <taxon>Architaenioglossa</taxon>
        <taxon>Ampullarioidea</taxon>
        <taxon>Ampullariidae</taxon>
        <taxon>Pomacea</taxon>
    </lineage>
</organism>
<dbReference type="EMBL" id="PZQS01000005">
    <property type="protein sequence ID" value="PVD30012.1"/>
    <property type="molecule type" value="Genomic_DNA"/>
</dbReference>
<accession>A0A2T7P9B5</accession>
<proteinExistence type="predicted"/>
<evidence type="ECO:0000313" key="1">
    <source>
        <dbReference type="EMBL" id="PVD30012.1"/>
    </source>
</evidence>
<gene>
    <name evidence="1" type="ORF">C0Q70_09273</name>
</gene>
<protein>
    <submittedName>
        <fullName evidence="1">Uncharacterized protein</fullName>
    </submittedName>
</protein>
<comment type="caution">
    <text evidence="1">The sequence shown here is derived from an EMBL/GenBank/DDBJ whole genome shotgun (WGS) entry which is preliminary data.</text>
</comment>
<keyword evidence="2" id="KW-1185">Reference proteome</keyword>
<dbReference type="AlphaFoldDB" id="A0A2T7P9B5"/>
<name>A0A2T7P9B5_POMCA</name>
<sequence>MTATRDQRSVESVGKEHEVLLVMALGCHGARNTRTQQNARAGSEGQGSIVSCSLSIKHLFARLTTNATRTT</sequence>